<comment type="caution">
    <text evidence="1">The sequence shown here is derived from an EMBL/GenBank/DDBJ whole genome shotgun (WGS) entry which is preliminary data.</text>
</comment>
<evidence type="ECO:0000313" key="1">
    <source>
        <dbReference type="EMBL" id="NDW17228.1"/>
    </source>
</evidence>
<gene>
    <name evidence="1" type="ORF">GTQ48_17060</name>
</gene>
<dbReference type="SUPFAM" id="SSF159270">
    <property type="entry name" value="YmcC-like"/>
    <property type="match status" value="1"/>
</dbReference>
<keyword evidence="1" id="KW-0449">Lipoprotein</keyword>
<keyword evidence="2" id="KW-1185">Reference proteome</keyword>
<dbReference type="RefSeq" id="WP_163107741.1">
    <property type="nucleotide sequence ID" value="NZ_JAAAWO010000017.1"/>
</dbReference>
<dbReference type="Pfam" id="PF11102">
    <property type="entry name" value="YjbF"/>
    <property type="match status" value="1"/>
</dbReference>
<proteinExistence type="predicted"/>
<protein>
    <submittedName>
        <fullName evidence="1">YjbF family lipoprotein</fullName>
    </submittedName>
</protein>
<dbReference type="InterPro" id="IPR021308">
    <property type="entry name" value="GfcB"/>
</dbReference>
<dbReference type="Gene3D" id="2.40.360.10">
    <property type="entry name" value="YmcC-like"/>
    <property type="match status" value="1"/>
</dbReference>
<dbReference type="Proteomes" id="UP000471381">
    <property type="component" value="Unassembled WGS sequence"/>
</dbReference>
<organism evidence="1 2">
    <name type="scientific">Alteromonas genovensis</name>
    <dbReference type="NCBI Taxonomy" id="471225"/>
    <lineage>
        <taxon>Bacteria</taxon>
        <taxon>Pseudomonadati</taxon>
        <taxon>Pseudomonadota</taxon>
        <taxon>Gammaproteobacteria</taxon>
        <taxon>Alteromonadales</taxon>
        <taxon>Alteromonadaceae</taxon>
        <taxon>Alteromonas/Salinimonas group</taxon>
        <taxon>Alteromonas</taxon>
    </lineage>
</organism>
<sequence>MKPYFSLATVGFLLLAISGCSTTTLAYYNTLKLALKDRTVTYTVEEIANNKADLMQIKAGDRDNASLALAFIDGDRYRWVSADKVIFTMHHGVIIKTEGLDNDIFYTGNLQHNPLGGNDTLNFNWKRKVDLSEVGFGLAVNSAWRVEGETSRTYFDYPVPLIKIVETVSFPEYTPFIDVGLSWENTYFLHKSTKELLASTQKFSPIGDTYEMVYLSRIVRQMNKAGAEIQ</sequence>
<dbReference type="AlphaFoldDB" id="A0A6N9TRG3"/>
<name>A0A6N9TRG3_9ALTE</name>
<reference evidence="1 2" key="1">
    <citation type="submission" date="2020-01" db="EMBL/GenBank/DDBJ databases">
        <title>Genomes of bacteria type strains.</title>
        <authorList>
            <person name="Chen J."/>
            <person name="Zhu S."/>
            <person name="Yang J."/>
        </authorList>
    </citation>
    <scope>NUCLEOTIDE SEQUENCE [LARGE SCALE GENOMIC DNA]</scope>
    <source>
        <strain evidence="1 2">LMG 24078</strain>
    </source>
</reference>
<accession>A0A6N9TRG3</accession>
<dbReference type="PROSITE" id="PS51257">
    <property type="entry name" value="PROKAR_LIPOPROTEIN"/>
    <property type="match status" value="1"/>
</dbReference>
<dbReference type="InterPro" id="IPR023373">
    <property type="entry name" value="YmcC_sf"/>
</dbReference>
<evidence type="ECO:0000313" key="2">
    <source>
        <dbReference type="Proteomes" id="UP000471381"/>
    </source>
</evidence>
<dbReference type="EMBL" id="JAAAWO010000017">
    <property type="protein sequence ID" value="NDW17228.1"/>
    <property type="molecule type" value="Genomic_DNA"/>
</dbReference>